<gene>
    <name evidence="3" type="ORF">BRAA09T37589Z</name>
    <name evidence="2" type="ORF">BRAPAZ1V2_A09P21330.2</name>
</gene>
<accession>A0A3P5YJ38</accession>
<feature type="region of interest" description="Disordered" evidence="1">
    <location>
        <begin position="157"/>
        <end position="180"/>
    </location>
</feature>
<dbReference type="Gramene" id="A09p21330.2_BraZ1">
    <property type="protein sequence ID" value="A09p21330.2_BraZ1.CDS.1"/>
    <property type="gene ID" value="A09g21330.2_BraZ1"/>
</dbReference>
<dbReference type="EMBL" id="LS974625">
    <property type="protein sequence ID" value="CAG7861666.1"/>
    <property type="molecule type" value="Genomic_DNA"/>
</dbReference>
<evidence type="ECO:0000313" key="3">
    <source>
        <dbReference type="EMBL" id="VDC59978.1"/>
    </source>
</evidence>
<dbReference type="Proteomes" id="UP000694005">
    <property type="component" value="Chromosome A09"/>
</dbReference>
<dbReference type="AlphaFoldDB" id="A0A3P5YJ38"/>
<sequence>MDIDRFLQQRDPLIPSSPAFVFRSTNVLEVPSAADPIHALLSNREIAHDFTTCPSDSSEVCSGNPMIVTSSSYSYSLHEKPIGPLNTITTFTTLVYSQSIPIDTPIMESTPSNIINNEVLESIVVDPMTTTVPSHCALESASHFTVLGDGTEVEIEPSSSFRLTRGGNESKPPIKHRNME</sequence>
<reference evidence="3" key="1">
    <citation type="submission" date="2018-11" db="EMBL/GenBank/DDBJ databases">
        <authorList>
            <consortium name="Genoscope - CEA"/>
            <person name="William W."/>
        </authorList>
    </citation>
    <scope>NUCLEOTIDE SEQUENCE</scope>
</reference>
<organism evidence="3">
    <name type="scientific">Brassica campestris</name>
    <name type="common">Field mustard</name>
    <dbReference type="NCBI Taxonomy" id="3711"/>
    <lineage>
        <taxon>Eukaryota</taxon>
        <taxon>Viridiplantae</taxon>
        <taxon>Streptophyta</taxon>
        <taxon>Embryophyta</taxon>
        <taxon>Tracheophyta</taxon>
        <taxon>Spermatophyta</taxon>
        <taxon>Magnoliopsida</taxon>
        <taxon>eudicotyledons</taxon>
        <taxon>Gunneridae</taxon>
        <taxon>Pentapetalae</taxon>
        <taxon>rosids</taxon>
        <taxon>malvids</taxon>
        <taxon>Brassicales</taxon>
        <taxon>Brassicaceae</taxon>
        <taxon>Brassiceae</taxon>
        <taxon>Brassica</taxon>
    </lineage>
</organism>
<dbReference type="EMBL" id="LR031568">
    <property type="protein sequence ID" value="VDC59978.1"/>
    <property type="molecule type" value="Genomic_DNA"/>
</dbReference>
<evidence type="ECO:0000313" key="2">
    <source>
        <dbReference type="EMBL" id="CAG7861666.1"/>
    </source>
</evidence>
<protein>
    <submittedName>
        <fullName evidence="2">Uncharacterized protein</fullName>
    </submittedName>
</protein>
<name>A0A3P5YJ38_BRACM</name>
<evidence type="ECO:0000256" key="1">
    <source>
        <dbReference type="SAM" id="MobiDB-lite"/>
    </source>
</evidence>
<proteinExistence type="predicted"/>